<dbReference type="GO" id="GO:0005737">
    <property type="term" value="C:cytoplasm"/>
    <property type="evidence" value="ECO:0007669"/>
    <property type="project" value="TreeGrafter"/>
</dbReference>
<organism evidence="15 16">
    <name type="scientific">Shewanella hanedai</name>
    <name type="common">Alteromonas hanedai</name>
    <dbReference type="NCBI Taxonomy" id="25"/>
    <lineage>
        <taxon>Bacteria</taxon>
        <taxon>Pseudomonadati</taxon>
        <taxon>Pseudomonadota</taxon>
        <taxon>Gammaproteobacteria</taxon>
        <taxon>Alteromonadales</taxon>
        <taxon>Shewanellaceae</taxon>
        <taxon>Shewanella</taxon>
    </lineage>
</organism>
<evidence type="ECO:0000256" key="5">
    <source>
        <dbReference type="ARBA" id="ARBA00022806"/>
    </source>
</evidence>
<dbReference type="Proteomes" id="UP000318126">
    <property type="component" value="Unassembled WGS sequence"/>
</dbReference>
<dbReference type="PROSITE" id="PS51192">
    <property type="entry name" value="HELICASE_ATP_BIND_1"/>
    <property type="match status" value="1"/>
</dbReference>
<dbReference type="NCBIfam" id="TIGR00614">
    <property type="entry name" value="recQ_fam"/>
    <property type="match status" value="1"/>
</dbReference>
<evidence type="ECO:0000256" key="6">
    <source>
        <dbReference type="ARBA" id="ARBA00022840"/>
    </source>
</evidence>
<keyword evidence="2" id="KW-0479">Metal-binding</keyword>
<dbReference type="InterPro" id="IPR027417">
    <property type="entry name" value="P-loop_NTPase"/>
</dbReference>
<feature type="domain" description="Helicase C-terminal" evidence="14">
    <location>
        <begin position="213"/>
        <end position="360"/>
    </location>
</feature>
<dbReference type="InterPro" id="IPR036388">
    <property type="entry name" value="WH-like_DNA-bd_sf"/>
</dbReference>
<dbReference type="InterPro" id="IPR004589">
    <property type="entry name" value="DNA_helicase_ATP-dep_RecQ"/>
</dbReference>
<evidence type="ECO:0000313" key="15">
    <source>
        <dbReference type="EMBL" id="TRY15124.1"/>
    </source>
</evidence>
<dbReference type="RefSeq" id="WP_143563911.1">
    <property type="nucleotide sequence ID" value="NZ_BMPL01000005.1"/>
</dbReference>
<dbReference type="PANTHER" id="PTHR13710">
    <property type="entry name" value="DNA HELICASE RECQ FAMILY MEMBER"/>
    <property type="match status" value="1"/>
</dbReference>
<dbReference type="GO" id="GO:0043590">
    <property type="term" value="C:bacterial nucleoid"/>
    <property type="evidence" value="ECO:0007669"/>
    <property type="project" value="TreeGrafter"/>
</dbReference>
<evidence type="ECO:0000259" key="14">
    <source>
        <dbReference type="PROSITE" id="PS51194"/>
    </source>
</evidence>
<dbReference type="GO" id="GO:0006310">
    <property type="term" value="P:DNA recombination"/>
    <property type="evidence" value="ECO:0007669"/>
    <property type="project" value="InterPro"/>
</dbReference>
<dbReference type="PANTHER" id="PTHR13710:SF105">
    <property type="entry name" value="ATP-DEPENDENT DNA HELICASE Q1"/>
    <property type="match status" value="1"/>
</dbReference>
<dbReference type="InterPro" id="IPR032284">
    <property type="entry name" value="RecQ_Zn-bd"/>
</dbReference>
<evidence type="ECO:0000256" key="2">
    <source>
        <dbReference type="ARBA" id="ARBA00022723"/>
    </source>
</evidence>
<reference evidence="16" key="1">
    <citation type="submission" date="2019-07" db="EMBL/GenBank/DDBJ databases">
        <title>Shewanella sp. YLB-08 draft genomic sequence.</title>
        <authorList>
            <person name="Yu L."/>
        </authorList>
    </citation>
    <scope>NUCLEOTIDE SEQUENCE [LARGE SCALE GENOMIC DNA]</scope>
    <source>
        <strain evidence="16">JCM 20706</strain>
    </source>
</reference>
<dbReference type="InterPro" id="IPR011545">
    <property type="entry name" value="DEAD/DEAH_box_helicase_dom"/>
</dbReference>
<dbReference type="Gene3D" id="1.10.10.10">
    <property type="entry name" value="Winged helix-like DNA-binding domain superfamily/Winged helix DNA-binding domain"/>
    <property type="match status" value="1"/>
</dbReference>
<dbReference type="GO" id="GO:0016787">
    <property type="term" value="F:hydrolase activity"/>
    <property type="evidence" value="ECO:0007669"/>
    <property type="project" value="UniProtKB-KW"/>
</dbReference>
<evidence type="ECO:0000256" key="7">
    <source>
        <dbReference type="ARBA" id="ARBA00023125"/>
    </source>
</evidence>
<keyword evidence="16" id="KW-1185">Reference proteome</keyword>
<dbReference type="Pfam" id="PF00270">
    <property type="entry name" value="DEAD"/>
    <property type="match status" value="1"/>
</dbReference>
<keyword evidence="3" id="KW-0547">Nucleotide-binding</keyword>
<evidence type="ECO:0000256" key="10">
    <source>
        <dbReference type="ARBA" id="ARBA00034808"/>
    </source>
</evidence>
<evidence type="ECO:0000256" key="12">
    <source>
        <dbReference type="ARBA" id="ARBA00044550"/>
    </source>
</evidence>
<name>A0A553JRN5_SHEHA</name>
<dbReference type="InterPro" id="IPR014001">
    <property type="entry name" value="Helicase_ATP-bd"/>
</dbReference>
<dbReference type="CDD" id="cd18018">
    <property type="entry name" value="DEXHc_RecQ4-like"/>
    <property type="match status" value="1"/>
</dbReference>
<evidence type="ECO:0000256" key="11">
    <source>
        <dbReference type="ARBA" id="ARBA00044535"/>
    </source>
</evidence>
<dbReference type="GO" id="GO:0009378">
    <property type="term" value="F:four-way junction helicase activity"/>
    <property type="evidence" value="ECO:0007669"/>
    <property type="project" value="TreeGrafter"/>
</dbReference>
<dbReference type="InterPro" id="IPR002464">
    <property type="entry name" value="DNA/RNA_helicase_DEAH_CS"/>
</dbReference>
<dbReference type="PROSITE" id="PS51194">
    <property type="entry name" value="HELICASE_CTER"/>
    <property type="match status" value="1"/>
</dbReference>
<keyword evidence="5 15" id="KW-0347">Helicase</keyword>
<dbReference type="EC" id="5.6.2.4" evidence="10"/>
<evidence type="ECO:0000256" key="1">
    <source>
        <dbReference type="ARBA" id="ARBA00005446"/>
    </source>
</evidence>
<comment type="similarity">
    <text evidence="1">Belongs to the helicase family. RecQ subfamily.</text>
</comment>
<dbReference type="Gene3D" id="3.40.50.300">
    <property type="entry name" value="P-loop containing nucleotide triphosphate hydrolases"/>
    <property type="match status" value="2"/>
</dbReference>
<keyword evidence="4" id="KW-0378">Hydrolase</keyword>
<dbReference type="SUPFAM" id="SSF52540">
    <property type="entry name" value="P-loop containing nucleoside triphosphate hydrolases"/>
    <property type="match status" value="1"/>
</dbReference>
<protein>
    <recommendedName>
        <fullName evidence="11">ATP-dependent DNA helicase RecQ</fullName>
        <ecNumber evidence="10">5.6.2.4</ecNumber>
    </recommendedName>
    <alternativeName>
        <fullName evidence="12">DNA 3'-5' helicase RecQ</fullName>
    </alternativeName>
</protein>
<keyword evidence="6" id="KW-0067">ATP-binding</keyword>
<sequence length="650" mass="72375">MQQLLQSHFGFSEFRPGQEQVVTAILNGQSAAAIFPTGSGKSLCYQLPALCLPHLTLVVSPLLALIQDQINFLKSKGIAAASIDSAQSREEANDVMRGVRTGEIKILMISVERLNNERFRQFIAEVAISLLVVDEAHCISEWGHNFRPDYLKLPRYQQELNISQTLLLTATATPKVIQDMGSKFGILPENVILTGFYRPNLHLAVKGVRSNEKIDVLSHWLQSRLNSSGIIYVTLQQTAEQVAAQLSARGIAAKAYHAGMSSDVRQSIQHEFMSGGQGIIVATIAFGMGIDKSDIRFVVHYDLPKSIENYAQEIGRAGRDGGESDCLVLANGDNLSTLENFVYGDTPEPSGIAVVLKEIKKAASNSTGSANPQWEIVLNSLSNQSNIRPLSLKTLLVYLELLNIIKPTYSYFAEYKFKFLIPEAEVVEYFKEERRDFIRALFSTADRAKIWSSVNFDALNQHYASDRQRVLKAINYLDEKGMIELQSKQMTQVYQVLDSQFDEQALTVTLSSRFSDKEVSEVARINELVALFTSTQCLSRQLAHYFADEQMIQDCGVCSACRGEPAIFPPALYVKPLNEYDFHQVCSAAVVKLGTACTPVLLTRFLCGLTTPMFTKLKMRSCPGFAQFEKYRFADVKSWATTNLPGMAML</sequence>
<dbReference type="AlphaFoldDB" id="A0A553JRN5"/>
<accession>A0A553JRN5</accession>
<evidence type="ECO:0000256" key="4">
    <source>
        <dbReference type="ARBA" id="ARBA00022801"/>
    </source>
</evidence>
<dbReference type="PROSITE" id="PS00690">
    <property type="entry name" value="DEAH_ATP_HELICASE"/>
    <property type="match status" value="1"/>
</dbReference>
<comment type="caution">
    <text evidence="15">The sequence shown here is derived from an EMBL/GenBank/DDBJ whole genome shotgun (WGS) entry which is preliminary data.</text>
</comment>
<dbReference type="SMART" id="SM00487">
    <property type="entry name" value="DEXDc"/>
    <property type="match status" value="1"/>
</dbReference>
<keyword evidence="8" id="KW-0413">Isomerase</keyword>
<dbReference type="EMBL" id="VKGK01000006">
    <property type="protein sequence ID" value="TRY15124.1"/>
    <property type="molecule type" value="Genomic_DNA"/>
</dbReference>
<dbReference type="OrthoDB" id="9760034at2"/>
<dbReference type="CDD" id="cd18794">
    <property type="entry name" value="SF2_C_RecQ"/>
    <property type="match status" value="1"/>
</dbReference>
<dbReference type="GO" id="GO:0006281">
    <property type="term" value="P:DNA repair"/>
    <property type="evidence" value="ECO:0007669"/>
    <property type="project" value="TreeGrafter"/>
</dbReference>
<proteinExistence type="inferred from homology"/>
<feature type="domain" description="Helicase ATP-binding" evidence="13">
    <location>
        <begin position="22"/>
        <end position="190"/>
    </location>
</feature>
<dbReference type="GO" id="GO:0030894">
    <property type="term" value="C:replisome"/>
    <property type="evidence" value="ECO:0007669"/>
    <property type="project" value="TreeGrafter"/>
</dbReference>
<keyword evidence="7" id="KW-0238">DNA-binding</keyword>
<evidence type="ECO:0000313" key="16">
    <source>
        <dbReference type="Proteomes" id="UP000318126"/>
    </source>
</evidence>
<evidence type="ECO:0000256" key="9">
    <source>
        <dbReference type="ARBA" id="ARBA00034617"/>
    </source>
</evidence>
<evidence type="ECO:0000256" key="3">
    <source>
        <dbReference type="ARBA" id="ARBA00022741"/>
    </source>
</evidence>
<dbReference type="SMART" id="SM00490">
    <property type="entry name" value="HELICc"/>
    <property type="match status" value="1"/>
</dbReference>
<evidence type="ECO:0000259" key="13">
    <source>
        <dbReference type="PROSITE" id="PS51192"/>
    </source>
</evidence>
<dbReference type="Pfam" id="PF00271">
    <property type="entry name" value="Helicase_C"/>
    <property type="match status" value="1"/>
</dbReference>
<evidence type="ECO:0000256" key="8">
    <source>
        <dbReference type="ARBA" id="ARBA00023235"/>
    </source>
</evidence>
<dbReference type="GO" id="GO:0046872">
    <property type="term" value="F:metal ion binding"/>
    <property type="evidence" value="ECO:0007669"/>
    <property type="project" value="UniProtKB-KW"/>
</dbReference>
<dbReference type="InterPro" id="IPR001650">
    <property type="entry name" value="Helicase_C-like"/>
</dbReference>
<comment type="catalytic activity">
    <reaction evidence="9">
        <text>Couples ATP hydrolysis with the unwinding of duplex DNA by translocating in the 3'-5' direction.</text>
        <dbReference type="EC" id="5.6.2.4"/>
    </reaction>
</comment>
<gene>
    <name evidence="15" type="ORF">FN961_07410</name>
</gene>
<dbReference type="GO" id="GO:0003677">
    <property type="term" value="F:DNA binding"/>
    <property type="evidence" value="ECO:0007669"/>
    <property type="project" value="UniProtKB-KW"/>
</dbReference>
<dbReference type="Pfam" id="PF16124">
    <property type="entry name" value="RecQ_Zn_bind"/>
    <property type="match status" value="1"/>
</dbReference>
<dbReference type="GO" id="GO:0043138">
    <property type="term" value="F:3'-5' DNA helicase activity"/>
    <property type="evidence" value="ECO:0007669"/>
    <property type="project" value="UniProtKB-EC"/>
</dbReference>
<dbReference type="GO" id="GO:0005524">
    <property type="term" value="F:ATP binding"/>
    <property type="evidence" value="ECO:0007669"/>
    <property type="project" value="UniProtKB-KW"/>
</dbReference>